<name>A0A7U3YDA0_GEOS0</name>
<dbReference type="EMBL" id="CP002293">
    <property type="protein sequence ID" value="ADP73430.1"/>
    <property type="molecule type" value="Genomic_DNA"/>
</dbReference>
<protein>
    <submittedName>
        <fullName evidence="1">Uncharacterized protein</fullName>
    </submittedName>
</protein>
<organism evidence="1">
    <name type="scientific">Geobacillus sp. (strain Y4.1MC1)</name>
    <dbReference type="NCBI Taxonomy" id="581103"/>
    <lineage>
        <taxon>Bacteria</taxon>
        <taxon>Bacillati</taxon>
        <taxon>Bacillota</taxon>
        <taxon>Bacilli</taxon>
        <taxon>Bacillales</taxon>
        <taxon>Anoxybacillaceae</taxon>
        <taxon>Geobacillus</taxon>
    </lineage>
</organism>
<sequence>MDWSKATLKQLVIILRYEDCPACYKQMARNEIKRRLEEIA</sequence>
<dbReference type="AlphaFoldDB" id="A0A7U3YDA0"/>
<proteinExistence type="predicted"/>
<dbReference type="KEGG" id="gmc:GY4MC1_0602"/>
<reference evidence="1" key="1">
    <citation type="submission" date="2010-10" db="EMBL/GenBank/DDBJ databases">
        <title>Complete sequence of chromosome of Geobacillus sp. Y4.1MC1.</title>
        <authorList>
            <consortium name="US DOE Joint Genome Institute"/>
            <person name="Lucas S."/>
            <person name="Copeland A."/>
            <person name="Lapidus A."/>
            <person name="Cheng J.-F."/>
            <person name="Bruce D."/>
            <person name="Goodwin L."/>
            <person name="Pitluck S."/>
            <person name="Chertkov O."/>
            <person name="Zhang X."/>
            <person name="Detter J.C."/>
            <person name="Han C."/>
            <person name="Tapia R."/>
            <person name="Land M."/>
            <person name="Hauser L."/>
            <person name="Jeffries C."/>
            <person name="Kyrpides N."/>
            <person name="Ivanova N."/>
            <person name="Ovchinnikova G."/>
            <person name="Brumm P."/>
            <person name="Mead D."/>
            <person name="Woyke T."/>
        </authorList>
    </citation>
    <scope>NUCLEOTIDE SEQUENCE [LARGE SCALE GENOMIC DNA]</scope>
    <source>
        <strain evidence="1">Y4.1MC1</strain>
    </source>
</reference>
<gene>
    <name evidence="1" type="ORF">GY4MC1_0602</name>
</gene>
<evidence type="ECO:0000313" key="1">
    <source>
        <dbReference type="EMBL" id="ADP73430.1"/>
    </source>
</evidence>
<accession>A0A7U3YDA0</accession>